<dbReference type="RefSeq" id="WP_106535243.1">
    <property type="nucleotide sequence ID" value="NZ_ML142897.1"/>
</dbReference>
<sequence length="289" mass="30812">MVMVDEALSFAAAGIAVFPCAAGGKQPLTEHGYTAATTDPGQIQDWWRRWPDANLAMPTGAPLWDVLDIDMKNGESGYPALRELARAGLTDGWSHAVRTPSGGLHLYYAGTAEGNHALHRHKIDYRGAGGYVLLPPSLVTTDHGTQRYDTIDVRDPGQVQPFDWTTARDLLQPPAPTPPPDVGTAGGGHAPAEPRMTHLVNHVRNTQPGNRNNALYWAANRALDNGSTDLTPLVAAAIEAGLEHHAAHRTVASAQRQRASHPQHHSGGPAGRRASMQAAQQHAAPGLSI</sequence>
<dbReference type="InterPro" id="IPR015330">
    <property type="entry name" value="DNA_primase/pol_bifunc_N"/>
</dbReference>
<organism evidence="3 4">
    <name type="scientific">Haloactinopolyspora alba</name>
    <dbReference type="NCBI Taxonomy" id="648780"/>
    <lineage>
        <taxon>Bacteria</taxon>
        <taxon>Bacillati</taxon>
        <taxon>Actinomycetota</taxon>
        <taxon>Actinomycetes</taxon>
        <taxon>Jiangellales</taxon>
        <taxon>Jiangellaceae</taxon>
        <taxon>Haloactinopolyspora</taxon>
    </lineage>
</organism>
<evidence type="ECO:0000313" key="3">
    <source>
        <dbReference type="EMBL" id="PSL08150.1"/>
    </source>
</evidence>
<comment type="caution">
    <text evidence="3">The sequence shown here is derived from an EMBL/GenBank/DDBJ whole genome shotgun (WGS) entry which is preliminary data.</text>
</comment>
<accession>A0A2P8EFC6</accession>
<feature type="domain" description="DNA primase/polymerase bifunctional N-terminal" evidence="2">
    <location>
        <begin position="7"/>
        <end position="182"/>
    </location>
</feature>
<dbReference type="EMBL" id="PYGE01000001">
    <property type="protein sequence ID" value="PSL08150.1"/>
    <property type="molecule type" value="Genomic_DNA"/>
</dbReference>
<dbReference type="Pfam" id="PF09250">
    <property type="entry name" value="Prim-Pol"/>
    <property type="match status" value="1"/>
</dbReference>
<gene>
    <name evidence="3" type="ORF">CLV30_101117</name>
</gene>
<feature type="region of interest" description="Disordered" evidence="1">
    <location>
        <begin position="249"/>
        <end position="289"/>
    </location>
</feature>
<name>A0A2P8EFC6_9ACTN</name>
<dbReference type="AlphaFoldDB" id="A0A2P8EFC6"/>
<feature type="region of interest" description="Disordered" evidence="1">
    <location>
        <begin position="170"/>
        <end position="193"/>
    </location>
</feature>
<dbReference type="OrthoDB" id="3218228at2"/>
<keyword evidence="4" id="KW-1185">Reference proteome</keyword>
<dbReference type="CDD" id="cd04859">
    <property type="entry name" value="Prim_Pol"/>
    <property type="match status" value="1"/>
</dbReference>
<evidence type="ECO:0000259" key="2">
    <source>
        <dbReference type="SMART" id="SM00943"/>
    </source>
</evidence>
<dbReference type="SMART" id="SM00943">
    <property type="entry name" value="Prim-Pol"/>
    <property type="match status" value="1"/>
</dbReference>
<dbReference type="Proteomes" id="UP000243528">
    <property type="component" value="Unassembled WGS sequence"/>
</dbReference>
<protein>
    <submittedName>
        <fullName evidence="3">Bifunctional DNA primase/polymerase-like protein</fullName>
    </submittedName>
</protein>
<evidence type="ECO:0000313" key="4">
    <source>
        <dbReference type="Proteomes" id="UP000243528"/>
    </source>
</evidence>
<proteinExistence type="predicted"/>
<evidence type="ECO:0000256" key="1">
    <source>
        <dbReference type="SAM" id="MobiDB-lite"/>
    </source>
</evidence>
<reference evidence="3 4" key="1">
    <citation type="submission" date="2018-03" db="EMBL/GenBank/DDBJ databases">
        <title>Genomic Encyclopedia of Archaeal and Bacterial Type Strains, Phase II (KMG-II): from individual species to whole genera.</title>
        <authorList>
            <person name="Goeker M."/>
        </authorList>
    </citation>
    <scope>NUCLEOTIDE SEQUENCE [LARGE SCALE GENOMIC DNA]</scope>
    <source>
        <strain evidence="3 4">DSM 45211</strain>
    </source>
</reference>
<dbReference type="SUPFAM" id="SSF56747">
    <property type="entry name" value="Prim-pol domain"/>
    <property type="match status" value="1"/>
</dbReference>